<feature type="compositionally biased region" description="Low complexity" evidence="11">
    <location>
        <begin position="17"/>
        <end position="39"/>
    </location>
</feature>
<feature type="transmembrane region" description="Helical" evidence="12">
    <location>
        <begin position="399"/>
        <end position="422"/>
    </location>
</feature>
<keyword evidence="9" id="KW-0325">Glycoprotein</keyword>
<dbReference type="Pfam" id="PF01390">
    <property type="entry name" value="SEA"/>
    <property type="match status" value="2"/>
</dbReference>
<dbReference type="AlphaFoldDB" id="A0A6P8P6X1"/>
<evidence type="ECO:0000256" key="1">
    <source>
        <dbReference type="ARBA" id="ARBA00004437"/>
    </source>
</evidence>
<dbReference type="InterPro" id="IPR000082">
    <property type="entry name" value="SEA_dom"/>
</dbReference>
<dbReference type="OrthoDB" id="10070537at2759"/>
<keyword evidence="5" id="KW-0272">Extracellular matrix</keyword>
<feature type="region of interest" description="Disordered" evidence="11">
    <location>
        <begin position="1"/>
        <end position="39"/>
    </location>
</feature>
<feature type="compositionally biased region" description="Polar residues" evidence="11">
    <location>
        <begin position="7"/>
        <end position="16"/>
    </location>
</feature>
<keyword evidence="12" id="KW-1133">Transmembrane helix</keyword>
<dbReference type="GO" id="GO:0008201">
    <property type="term" value="F:heparin binding"/>
    <property type="evidence" value="ECO:0007669"/>
    <property type="project" value="UniProtKB-KW"/>
</dbReference>
<dbReference type="InParanoid" id="A0A6P8P6X1"/>
<dbReference type="GO" id="GO:0033165">
    <property type="term" value="C:interphotoreceptor matrix"/>
    <property type="evidence" value="ECO:0007669"/>
    <property type="project" value="UniProtKB-SubCell"/>
</dbReference>
<dbReference type="Proteomes" id="UP000515159">
    <property type="component" value="Chromosome 14"/>
</dbReference>
<comment type="subcellular location">
    <subcellularLocation>
        <location evidence="2">Cell projection</location>
        <location evidence="2">Cilium</location>
        <location evidence="2">Photoreceptor outer segment</location>
    </subcellularLocation>
    <subcellularLocation>
        <location evidence="1">Photoreceptor inner segment</location>
    </subcellularLocation>
    <subcellularLocation>
        <location evidence="3">Secreted</location>
        <location evidence="3">Extracellular space</location>
        <location evidence="3">Extracellular matrix</location>
        <location evidence="3">Interphotoreceptor matrix</location>
    </subcellularLocation>
</comment>
<evidence type="ECO:0000256" key="4">
    <source>
        <dbReference type="ARBA" id="ARBA00022525"/>
    </source>
</evidence>
<dbReference type="PANTHER" id="PTHR12199:SF5">
    <property type="entry name" value="MUCIN-2-LIKE ISOFORM X1"/>
    <property type="match status" value="1"/>
</dbReference>
<accession>A0A6P8P6X1</accession>
<evidence type="ECO:0000256" key="10">
    <source>
        <dbReference type="ARBA" id="ARBA00023273"/>
    </source>
</evidence>
<feature type="domain" description="SEA" evidence="13">
    <location>
        <begin position="275"/>
        <end position="384"/>
    </location>
</feature>
<keyword evidence="8" id="KW-0677">Repeat</keyword>
<keyword evidence="12" id="KW-0472">Membrane</keyword>
<evidence type="ECO:0000256" key="5">
    <source>
        <dbReference type="ARBA" id="ARBA00022530"/>
    </source>
</evidence>
<keyword evidence="14" id="KW-1185">Reference proteome</keyword>
<dbReference type="PANTHER" id="PTHR12199">
    <property type="entry name" value="INTERPHOTORECEPTOR MATRIX PROTEOGLYCAN"/>
    <property type="match status" value="1"/>
</dbReference>
<evidence type="ECO:0000256" key="12">
    <source>
        <dbReference type="SAM" id="Phobius"/>
    </source>
</evidence>
<dbReference type="InterPro" id="IPR036364">
    <property type="entry name" value="SEA_dom_sf"/>
</dbReference>
<gene>
    <name evidence="15" type="primary">LOC117348498</name>
</gene>
<protein>
    <submittedName>
        <fullName evidence="15">Taste receptor cell protein 1-like isoform X1</fullName>
    </submittedName>
</protein>
<dbReference type="GO" id="GO:0001917">
    <property type="term" value="C:photoreceptor inner segment"/>
    <property type="evidence" value="ECO:0007669"/>
    <property type="project" value="UniProtKB-SubCell"/>
</dbReference>
<evidence type="ECO:0000256" key="8">
    <source>
        <dbReference type="ARBA" id="ARBA00022737"/>
    </source>
</evidence>
<keyword evidence="6" id="KW-0358">Heparin-binding</keyword>
<sequence>MAPASALPTTPTNSINASYASTSATSSSASPVSQSPPSTVTQIVPIAPVSQPLKFRVTNEPFTDQLENSSSSEFINLKKNCENQLTPIYRNKFFNFHHVNVYQFTPGSVIVDSNIVFQNNTEAPSTDAIVRALYNNIYTTNMHLGNFSLDVESIQSNTSTTDLLKPVAVKISFIIQKIFISSLQNSSSNEYSTLQNQTVIWLTPALTASYGQSLQENPDISFSNGDQWVSVSANYKLKAPSSVRNKSVANSLARWNSTSILVWRSTISVNGIKPDLVLFNVRMRITNRDFTDSLQNKSSQESEYLRGNLTEGLGTILRGTPQFAEIVVDTFQPGSVIANANPTYFEGGPSEAEVCQTIVNNLNELQNRGLSVEPSSIIIAPSTTTVPPVPQLESSFPGYAVAIIVMCSLLILAILILIILALKTDICSKLARACALTSPYTSVRNTENINLPEWRAHSYNVAH</sequence>
<evidence type="ECO:0000259" key="13">
    <source>
        <dbReference type="PROSITE" id="PS50024"/>
    </source>
</evidence>
<organism evidence="14 15">
    <name type="scientific">Geotrypetes seraphini</name>
    <name type="common">Gaboon caecilian</name>
    <name type="synonym">Caecilia seraphini</name>
    <dbReference type="NCBI Taxonomy" id="260995"/>
    <lineage>
        <taxon>Eukaryota</taxon>
        <taxon>Metazoa</taxon>
        <taxon>Chordata</taxon>
        <taxon>Craniata</taxon>
        <taxon>Vertebrata</taxon>
        <taxon>Euteleostomi</taxon>
        <taxon>Amphibia</taxon>
        <taxon>Gymnophiona</taxon>
        <taxon>Geotrypetes</taxon>
    </lineage>
</organism>
<evidence type="ECO:0000256" key="11">
    <source>
        <dbReference type="SAM" id="MobiDB-lite"/>
    </source>
</evidence>
<evidence type="ECO:0000313" key="15">
    <source>
        <dbReference type="RefSeq" id="XP_033776605.1"/>
    </source>
</evidence>
<name>A0A6P8P6X1_GEOSA</name>
<keyword evidence="12" id="KW-0812">Transmembrane</keyword>
<evidence type="ECO:0000256" key="7">
    <source>
        <dbReference type="ARBA" id="ARBA00022729"/>
    </source>
</evidence>
<dbReference type="KEGG" id="gsh:117348498"/>
<reference evidence="15" key="1">
    <citation type="submission" date="2025-08" db="UniProtKB">
        <authorList>
            <consortium name="RefSeq"/>
        </authorList>
    </citation>
    <scope>IDENTIFICATION</scope>
</reference>
<dbReference type="PROSITE" id="PS50024">
    <property type="entry name" value="SEA"/>
    <property type="match status" value="2"/>
</dbReference>
<dbReference type="SUPFAM" id="SSF82671">
    <property type="entry name" value="SEA domain"/>
    <property type="match status" value="2"/>
</dbReference>
<dbReference type="GO" id="GO:0001750">
    <property type="term" value="C:photoreceptor outer segment"/>
    <property type="evidence" value="ECO:0007669"/>
    <property type="project" value="UniProtKB-SubCell"/>
</dbReference>
<dbReference type="InterPro" id="IPR039861">
    <property type="entry name" value="IMPG"/>
</dbReference>
<feature type="domain" description="SEA" evidence="13">
    <location>
        <begin position="47"/>
        <end position="161"/>
    </location>
</feature>
<dbReference type="Gene3D" id="3.30.70.960">
    <property type="entry name" value="SEA domain"/>
    <property type="match status" value="2"/>
</dbReference>
<proteinExistence type="predicted"/>
<evidence type="ECO:0000313" key="14">
    <source>
        <dbReference type="Proteomes" id="UP000515159"/>
    </source>
</evidence>
<evidence type="ECO:0000256" key="9">
    <source>
        <dbReference type="ARBA" id="ARBA00023180"/>
    </source>
</evidence>
<keyword evidence="7" id="KW-0732">Signal</keyword>
<dbReference type="GO" id="GO:0007601">
    <property type="term" value="P:visual perception"/>
    <property type="evidence" value="ECO:0007669"/>
    <property type="project" value="InterPro"/>
</dbReference>
<keyword evidence="4" id="KW-0964">Secreted</keyword>
<keyword evidence="10" id="KW-0966">Cell projection</keyword>
<dbReference type="GeneID" id="117348498"/>
<evidence type="ECO:0000256" key="3">
    <source>
        <dbReference type="ARBA" id="ARBA00004593"/>
    </source>
</evidence>
<evidence type="ECO:0000256" key="2">
    <source>
        <dbReference type="ARBA" id="ARBA00004504"/>
    </source>
</evidence>
<dbReference type="RefSeq" id="XP_033776605.1">
    <property type="nucleotide sequence ID" value="XM_033920714.1"/>
</dbReference>
<evidence type="ECO:0000256" key="6">
    <source>
        <dbReference type="ARBA" id="ARBA00022674"/>
    </source>
</evidence>